<evidence type="ECO:0000259" key="1">
    <source>
        <dbReference type="Pfam" id="PF04149"/>
    </source>
</evidence>
<protein>
    <recommendedName>
        <fullName evidence="1">DUF397 domain-containing protein</fullName>
    </recommendedName>
</protein>
<evidence type="ECO:0000313" key="2">
    <source>
        <dbReference type="EMBL" id="GII75921.1"/>
    </source>
</evidence>
<accession>A0A919QXH2</accession>
<dbReference type="EMBL" id="BOOU01000013">
    <property type="protein sequence ID" value="GII75921.1"/>
    <property type="molecule type" value="Genomic_DNA"/>
</dbReference>
<dbReference type="Proteomes" id="UP000655287">
    <property type="component" value="Unassembled WGS sequence"/>
</dbReference>
<dbReference type="AlphaFoldDB" id="A0A919QXH2"/>
<gene>
    <name evidence="2" type="ORF">Sru01_09030</name>
</gene>
<dbReference type="InterPro" id="IPR007278">
    <property type="entry name" value="DUF397"/>
</dbReference>
<feature type="domain" description="DUF397" evidence="1">
    <location>
        <begin position="14"/>
        <end position="68"/>
    </location>
</feature>
<sequence>MDRGHVTAADLSTAVWRKSVRSGNNGAQCVEVATGLPRVVAVRDSKRPGGPVVLTTRDRWRSFLDGVRSDTLEDLV</sequence>
<proteinExistence type="predicted"/>
<keyword evidence="3" id="KW-1185">Reference proteome</keyword>
<evidence type="ECO:0000313" key="3">
    <source>
        <dbReference type="Proteomes" id="UP000655287"/>
    </source>
</evidence>
<organism evidence="2 3">
    <name type="scientific">Sphaerisporangium rufum</name>
    <dbReference type="NCBI Taxonomy" id="1381558"/>
    <lineage>
        <taxon>Bacteria</taxon>
        <taxon>Bacillati</taxon>
        <taxon>Actinomycetota</taxon>
        <taxon>Actinomycetes</taxon>
        <taxon>Streptosporangiales</taxon>
        <taxon>Streptosporangiaceae</taxon>
        <taxon>Sphaerisporangium</taxon>
    </lineage>
</organism>
<name>A0A919QXH2_9ACTN</name>
<dbReference type="Pfam" id="PF04149">
    <property type="entry name" value="DUF397"/>
    <property type="match status" value="1"/>
</dbReference>
<comment type="caution">
    <text evidence="2">The sequence shown here is derived from an EMBL/GenBank/DDBJ whole genome shotgun (WGS) entry which is preliminary data.</text>
</comment>
<reference evidence="2" key="1">
    <citation type="submission" date="2021-01" db="EMBL/GenBank/DDBJ databases">
        <title>Whole genome shotgun sequence of Sphaerisporangium rufum NBRC 109079.</title>
        <authorList>
            <person name="Komaki H."/>
            <person name="Tamura T."/>
        </authorList>
    </citation>
    <scope>NUCLEOTIDE SEQUENCE</scope>
    <source>
        <strain evidence="2">NBRC 109079</strain>
    </source>
</reference>
<dbReference type="RefSeq" id="WP_203982564.1">
    <property type="nucleotide sequence ID" value="NZ_BOOU01000013.1"/>
</dbReference>